<organism evidence="1 2">
    <name type="scientific">Rubritalea halochordaticola</name>
    <dbReference type="NCBI Taxonomy" id="714537"/>
    <lineage>
        <taxon>Bacteria</taxon>
        <taxon>Pseudomonadati</taxon>
        <taxon>Verrucomicrobiota</taxon>
        <taxon>Verrucomicrobiia</taxon>
        <taxon>Verrucomicrobiales</taxon>
        <taxon>Rubritaleaceae</taxon>
        <taxon>Rubritalea</taxon>
    </lineage>
</organism>
<keyword evidence="2" id="KW-1185">Reference proteome</keyword>
<protein>
    <submittedName>
        <fullName evidence="1">Uncharacterized protein</fullName>
    </submittedName>
</protein>
<comment type="caution">
    <text evidence="1">The sequence shown here is derived from an EMBL/GenBank/DDBJ whole genome shotgun (WGS) entry which is preliminary data.</text>
</comment>
<accession>A0ABP9V040</accession>
<dbReference type="EMBL" id="BAABRL010000006">
    <property type="protein sequence ID" value="GAA5495990.1"/>
    <property type="molecule type" value="Genomic_DNA"/>
</dbReference>
<evidence type="ECO:0000313" key="2">
    <source>
        <dbReference type="Proteomes" id="UP001424741"/>
    </source>
</evidence>
<proteinExistence type="predicted"/>
<sequence>MKARTTISKAFLTLICLYFFSYLILRVTLTQYTGCNDYTFGVTHATITAVNKGHVSSYHPQLRTAAYLTALYYPLILVDERITGADFTRPSEILIHL</sequence>
<dbReference type="Proteomes" id="UP001424741">
    <property type="component" value="Unassembled WGS sequence"/>
</dbReference>
<reference evidence="1 2" key="1">
    <citation type="submission" date="2024-02" db="EMBL/GenBank/DDBJ databases">
        <title>Rubritalea halochordaticola NBRC 107102.</title>
        <authorList>
            <person name="Ichikawa N."/>
            <person name="Katano-Makiyama Y."/>
            <person name="Hidaka K."/>
        </authorList>
    </citation>
    <scope>NUCLEOTIDE SEQUENCE [LARGE SCALE GENOMIC DNA]</scope>
    <source>
        <strain evidence="1 2">NBRC 107102</strain>
    </source>
</reference>
<evidence type="ECO:0000313" key="1">
    <source>
        <dbReference type="EMBL" id="GAA5495990.1"/>
    </source>
</evidence>
<dbReference type="RefSeq" id="WP_346188721.1">
    <property type="nucleotide sequence ID" value="NZ_BAABRL010000006.1"/>
</dbReference>
<name>A0ABP9V040_9BACT</name>
<gene>
    <name evidence="1" type="ORF">Rhal01_02171</name>
</gene>